<reference evidence="2 3" key="1">
    <citation type="journal article" date="2016" name="Nat. Commun.">
        <title>Thousands of microbial genomes shed light on interconnected biogeochemical processes in an aquifer system.</title>
        <authorList>
            <person name="Anantharaman K."/>
            <person name="Brown C.T."/>
            <person name="Hug L.A."/>
            <person name="Sharon I."/>
            <person name="Castelle C.J."/>
            <person name="Probst A.J."/>
            <person name="Thomas B.C."/>
            <person name="Singh A."/>
            <person name="Wilkins M.J."/>
            <person name="Karaoz U."/>
            <person name="Brodie E.L."/>
            <person name="Williams K.H."/>
            <person name="Hubbard S.S."/>
            <person name="Banfield J.F."/>
        </authorList>
    </citation>
    <scope>NUCLEOTIDE SEQUENCE [LARGE SCALE GENOMIC DNA]</scope>
</reference>
<evidence type="ECO:0000313" key="3">
    <source>
        <dbReference type="Proteomes" id="UP000178323"/>
    </source>
</evidence>
<protein>
    <submittedName>
        <fullName evidence="2">Uncharacterized protein</fullName>
    </submittedName>
</protein>
<dbReference type="EMBL" id="MFFS01000010">
    <property type="protein sequence ID" value="OGF22872.1"/>
    <property type="molecule type" value="Genomic_DNA"/>
</dbReference>
<feature type="transmembrane region" description="Helical" evidence="1">
    <location>
        <begin position="116"/>
        <end position="139"/>
    </location>
</feature>
<evidence type="ECO:0000256" key="1">
    <source>
        <dbReference type="SAM" id="Phobius"/>
    </source>
</evidence>
<evidence type="ECO:0000313" key="2">
    <source>
        <dbReference type="EMBL" id="OGF22872.1"/>
    </source>
</evidence>
<keyword evidence="1" id="KW-1133">Transmembrane helix</keyword>
<dbReference type="Proteomes" id="UP000178323">
    <property type="component" value="Unassembled WGS sequence"/>
</dbReference>
<dbReference type="AlphaFoldDB" id="A0A1F5S8I7"/>
<keyword evidence="1" id="KW-0812">Transmembrane</keyword>
<comment type="caution">
    <text evidence="2">The sequence shown here is derived from an EMBL/GenBank/DDBJ whole genome shotgun (WGS) entry which is preliminary data.</text>
</comment>
<name>A0A1F5S8I7_9BACT</name>
<accession>A0A1F5S8I7</accession>
<dbReference type="Pfam" id="PF18895">
    <property type="entry name" value="T4SS_pilin"/>
    <property type="match status" value="1"/>
</dbReference>
<organism evidence="2 3">
    <name type="scientific">Candidatus Falkowbacteria bacterium RBG_13_39_14</name>
    <dbReference type="NCBI Taxonomy" id="1797985"/>
    <lineage>
        <taxon>Bacteria</taxon>
        <taxon>Candidatus Falkowiibacteriota</taxon>
    </lineage>
</organism>
<gene>
    <name evidence="2" type="ORF">A2Y83_02530</name>
</gene>
<keyword evidence="1" id="KW-0472">Membrane</keyword>
<dbReference type="InterPro" id="IPR043993">
    <property type="entry name" value="T4SS_pilin"/>
</dbReference>
<proteinExistence type="predicted"/>
<sequence>MPKITKTGKIIIFLICAVALIFFSKSDFVKAQEYSIDGYNAKKILEKGIEDNYIVGKNVTIGIELVDENSLYKVIGRWIKLALSLIGIVLIILIIYAGYLWFAADGNEEQIGQAKSYIINAVIGIAIVLLAYAITYFIMGRISGTISGL</sequence>
<feature type="transmembrane region" description="Helical" evidence="1">
    <location>
        <begin position="81"/>
        <end position="104"/>
    </location>
</feature>